<feature type="domain" description="ChsH2 C-terminal OB-fold" evidence="1">
    <location>
        <begin position="60"/>
        <end position="123"/>
    </location>
</feature>
<dbReference type="Pfam" id="PF01796">
    <property type="entry name" value="OB_ChsH2_C"/>
    <property type="match status" value="1"/>
</dbReference>
<organism evidence="3 4">
    <name type="scientific">Mycolicibacterium sphagni</name>
    <dbReference type="NCBI Taxonomy" id="1786"/>
    <lineage>
        <taxon>Bacteria</taxon>
        <taxon>Bacillati</taxon>
        <taxon>Actinomycetota</taxon>
        <taxon>Actinomycetes</taxon>
        <taxon>Mycobacteriales</taxon>
        <taxon>Mycobacteriaceae</taxon>
        <taxon>Mycolicibacterium</taxon>
    </lineage>
</organism>
<evidence type="ECO:0000313" key="3">
    <source>
        <dbReference type="EMBL" id="OYN76179.1"/>
    </source>
</evidence>
<dbReference type="InterPro" id="IPR052513">
    <property type="entry name" value="Thioester_dehydratase-like"/>
</dbReference>
<dbReference type="Proteomes" id="UP000216063">
    <property type="component" value="Unassembled WGS sequence"/>
</dbReference>
<dbReference type="InterPro" id="IPR002878">
    <property type="entry name" value="ChsH2_C"/>
</dbReference>
<dbReference type="InterPro" id="IPR022002">
    <property type="entry name" value="ChsH2_Znr"/>
</dbReference>
<accession>A0A255D9S9</accession>
<evidence type="ECO:0000259" key="1">
    <source>
        <dbReference type="Pfam" id="PF01796"/>
    </source>
</evidence>
<evidence type="ECO:0008006" key="5">
    <source>
        <dbReference type="Google" id="ProtNLM"/>
    </source>
</evidence>
<keyword evidence="4" id="KW-1185">Reference proteome</keyword>
<protein>
    <recommendedName>
        <fullName evidence="5">DNA-binding protein</fullName>
    </recommendedName>
</protein>
<evidence type="ECO:0000313" key="4">
    <source>
        <dbReference type="Proteomes" id="UP000216063"/>
    </source>
</evidence>
<dbReference type="AlphaFoldDB" id="A0A255D9S9"/>
<reference evidence="3 4" key="1">
    <citation type="submission" date="2017-07" db="EMBL/GenBank/DDBJ databases">
        <title>The new phylogeny of genus Mycobacterium.</title>
        <authorList>
            <person name="Tortoli E."/>
            <person name="Trovato A."/>
            <person name="Cirillo D.M."/>
        </authorList>
    </citation>
    <scope>NUCLEOTIDE SEQUENCE [LARGE SCALE GENOMIC DNA]</scope>
    <source>
        <strain evidence="3 4">ATCC 33027</strain>
    </source>
</reference>
<name>A0A255D9S9_9MYCO</name>
<evidence type="ECO:0000259" key="2">
    <source>
        <dbReference type="Pfam" id="PF12172"/>
    </source>
</evidence>
<dbReference type="InterPro" id="IPR012340">
    <property type="entry name" value="NA-bd_OB-fold"/>
</dbReference>
<dbReference type="PANTHER" id="PTHR34075">
    <property type="entry name" value="BLR3430 PROTEIN"/>
    <property type="match status" value="1"/>
</dbReference>
<dbReference type="Gene3D" id="6.10.30.10">
    <property type="match status" value="1"/>
</dbReference>
<dbReference type="PANTHER" id="PTHR34075:SF5">
    <property type="entry name" value="BLR3430 PROTEIN"/>
    <property type="match status" value="1"/>
</dbReference>
<dbReference type="EMBL" id="NOZR01000023">
    <property type="protein sequence ID" value="OYN76179.1"/>
    <property type="molecule type" value="Genomic_DNA"/>
</dbReference>
<dbReference type="OrthoDB" id="7470921at2"/>
<gene>
    <name evidence="3" type="ORF">CG716_22790</name>
</gene>
<dbReference type="Pfam" id="PF12172">
    <property type="entry name" value="zf-ChsH2"/>
    <property type="match status" value="1"/>
</dbReference>
<dbReference type="SUPFAM" id="SSF50249">
    <property type="entry name" value="Nucleic acid-binding proteins"/>
    <property type="match status" value="1"/>
</dbReference>
<feature type="domain" description="ChsH2 rubredoxin-like zinc ribbon" evidence="2">
    <location>
        <begin position="25"/>
        <end position="53"/>
    </location>
</feature>
<sequence length="140" mass="15674">MTVEQVAVGRPLPELHGLTKQFYAALGEGRLDFQRCTTCQRWQFPPREMCPRCTTETLAWEASPQTGVVFTYTVVHRPLHPAFAAVPYVVVGVQFDSGPRLMGRLIGVSVDEVEIGMPIRLATRIDSDGVPQIEFERTSR</sequence>
<proteinExistence type="predicted"/>
<dbReference type="RefSeq" id="WP_094483394.1">
    <property type="nucleotide sequence ID" value="NZ_NOZR01000023.1"/>
</dbReference>
<comment type="caution">
    <text evidence="3">The sequence shown here is derived from an EMBL/GenBank/DDBJ whole genome shotgun (WGS) entry which is preliminary data.</text>
</comment>